<name>A0A6G4A661_9BACL</name>
<protein>
    <submittedName>
        <fullName evidence="1">Uncharacterized protein</fullName>
    </submittedName>
</protein>
<dbReference type="AlphaFoldDB" id="A0A6G4A661"/>
<organism evidence="1">
    <name type="scientific">Paenibacillus sp. SYP-B3998</name>
    <dbReference type="NCBI Taxonomy" id="2678564"/>
    <lineage>
        <taxon>Bacteria</taxon>
        <taxon>Bacillati</taxon>
        <taxon>Bacillota</taxon>
        <taxon>Bacilli</taxon>
        <taxon>Bacillales</taxon>
        <taxon>Paenibacillaceae</taxon>
        <taxon>Paenibacillus</taxon>
    </lineage>
</organism>
<evidence type="ECO:0000313" key="1">
    <source>
        <dbReference type="EMBL" id="NEW09862.1"/>
    </source>
</evidence>
<comment type="caution">
    <text evidence="1">The sequence shown here is derived from an EMBL/GenBank/DDBJ whole genome shotgun (WGS) entry which is preliminary data.</text>
</comment>
<sequence length="142" mass="16821">MDKIKLVIKKDDEAEFVDIYINEKRLVEILREIELEYDAKIAGEYRGLPQSVVFFPSRHFLDEPDKWYLYDEKVSILECVCGSPGCWDFNVRITIEDDKVIWSEFEQPHRSVDSAGGYWKYDKIKPIVFDRKQYVAELSKMA</sequence>
<dbReference type="RefSeq" id="WP_163954089.1">
    <property type="nucleotide sequence ID" value="NZ_JAAIKC010000026.1"/>
</dbReference>
<gene>
    <name evidence="1" type="ORF">GK047_28580</name>
</gene>
<reference evidence="1" key="1">
    <citation type="submission" date="2020-02" db="EMBL/GenBank/DDBJ databases">
        <authorList>
            <person name="Shen X.-R."/>
            <person name="Zhang Y.-X."/>
        </authorList>
    </citation>
    <scope>NUCLEOTIDE SEQUENCE</scope>
    <source>
        <strain evidence="1">SYP-B3998</strain>
    </source>
</reference>
<proteinExistence type="predicted"/>
<dbReference type="EMBL" id="JAAIKC010000026">
    <property type="protein sequence ID" value="NEW09862.1"/>
    <property type="molecule type" value="Genomic_DNA"/>
</dbReference>
<accession>A0A6G4A661</accession>